<protein>
    <recommendedName>
        <fullName evidence="2">Plasmid pRiA4b Orf3-like domain-containing protein</fullName>
    </recommendedName>
</protein>
<dbReference type="InterPro" id="IPR012912">
    <property type="entry name" value="Plasmid_pRiA4b_Orf3-like"/>
</dbReference>
<feature type="region of interest" description="Disordered" evidence="1">
    <location>
        <begin position="68"/>
        <end position="99"/>
    </location>
</feature>
<gene>
    <name evidence="3" type="ORF">C486_08685</name>
</gene>
<proteinExistence type="predicted"/>
<feature type="domain" description="Plasmid pRiA4b Orf3-like" evidence="2">
    <location>
        <begin position="3"/>
        <end position="79"/>
    </location>
</feature>
<accession>L9Z3K4</accession>
<dbReference type="Proteomes" id="UP000011592">
    <property type="component" value="Unassembled WGS sequence"/>
</dbReference>
<dbReference type="Gene3D" id="3.10.290.30">
    <property type="entry name" value="MM3350-like"/>
    <property type="match status" value="1"/>
</dbReference>
<reference evidence="3 4" key="1">
    <citation type="journal article" date="2014" name="PLoS Genet.">
        <title>Phylogenetically driven sequencing of extremely halophilic archaea reveals strategies for static and dynamic osmo-response.</title>
        <authorList>
            <person name="Becker E.A."/>
            <person name="Seitzer P.M."/>
            <person name="Tritt A."/>
            <person name="Larsen D."/>
            <person name="Krusor M."/>
            <person name="Yao A.I."/>
            <person name="Wu D."/>
            <person name="Madern D."/>
            <person name="Eisen J.A."/>
            <person name="Darling A.E."/>
            <person name="Facciotti M.T."/>
        </authorList>
    </citation>
    <scope>NUCLEOTIDE SEQUENCE [LARGE SCALE GENOMIC DNA]</scope>
    <source>
        <strain evidence="3 4">JCM 14663</strain>
    </source>
</reference>
<evidence type="ECO:0000259" key="2">
    <source>
        <dbReference type="Pfam" id="PF07929"/>
    </source>
</evidence>
<dbReference type="RefSeq" id="WP_008454999.1">
    <property type="nucleotide sequence ID" value="NZ_AOIJ01000046.1"/>
</dbReference>
<evidence type="ECO:0000313" key="4">
    <source>
        <dbReference type="Proteomes" id="UP000011592"/>
    </source>
</evidence>
<dbReference type="EMBL" id="AOIJ01000046">
    <property type="protein sequence ID" value="ELY80466.1"/>
    <property type="molecule type" value="Genomic_DNA"/>
</dbReference>
<comment type="caution">
    <text evidence="3">The sequence shown here is derived from an EMBL/GenBank/DDBJ whole genome shotgun (WGS) entry which is preliminary data.</text>
</comment>
<evidence type="ECO:0000256" key="1">
    <source>
        <dbReference type="SAM" id="MobiDB-lite"/>
    </source>
</evidence>
<organism evidence="3 4">
    <name type="scientific">Natrinema gari JCM 14663</name>
    <dbReference type="NCBI Taxonomy" id="1230459"/>
    <lineage>
        <taxon>Archaea</taxon>
        <taxon>Methanobacteriati</taxon>
        <taxon>Methanobacteriota</taxon>
        <taxon>Stenosarchaea group</taxon>
        <taxon>Halobacteria</taxon>
        <taxon>Halobacteriales</taxon>
        <taxon>Natrialbaceae</taxon>
        <taxon>Natrinema</taxon>
    </lineage>
</organism>
<evidence type="ECO:0000313" key="3">
    <source>
        <dbReference type="EMBL" id="ELY80466.1"/>
    </source>
</evidence>
<name>L9Z3K4_9EURY</name>
<sequence length="99" mass="11362">MTAYRFRVKLDSDSTSLWRDIVVGSDSTLEAFQTTINAAMGLDQGHLWFFGTDDDYWRSDVKYQCSQEVEDMPSGEPSQSRRSAALEESNDTQRRNRLS</sequence>
<dbReference type="Pfam" id="PF07929">
    <property type="entry name" value="PRiA4_ORF3"/>
    <property type="match status" value="1"/>
</dbReference>
<dbReference type="PATRIC" id="fig|1230459.4.peg.1735"/>
<dbReference type="InterPro" id="IPR024047">
    <property type="entry name" value="MM3350-like_sf"/>
</dbReference>
<keyword evidence="4" id="KW-1185">Reference proteome</keyword>
<dbReference type="AlphaFoldDB" id="L9Z3K4"/>
<dbReference type="SUPFAM" id="SSF159941">
    <property type="entry name" value="MM3350-like"/>
    <property type="match status" value="1"/>
</dbReference>